<name>A0A7W8CW73_9BACL</name>
<evidence type="ECO:0000313" key="3">
    <source>
        <dbReference type="Proteomes" id="UP000525923"/>
    </source>
</evidence>
<keyword evidence="3" id="KW-1185">Reference proteome</keyword>
<protein>
    <submittedName>
        <fullName evidence="2">Uncharacterized protein</fullName>
    </submittedName>
</protein>
<dbReference type="AlphaFoldDB" id="A0A7W8CW73"/>
<feature type="transmembrane region" description="Helical" evidence="1">
    <location>
        <begin position="6"/>
        <end position="32"/>
    </location>
</feature>
<keyword evidence="1" id="KW-0812">Transmembrane</keyword>
<dbReference type="EMBL" id="JACHHE010000007">
    <property type="protein sequence ID" value="MBB5181145.1"/>
    <property type="molecule type" value="Genomic_DNA"/>
</dbReference>
<proteinExistence type="predicted"/>
<sequence length="38" mass="4279">MDANLLNIIGVLAVFALIVIVPLAFVFGIYTFNKRKRK</sequence>
<accession>A0A7W8CW73</accession>
<evidence type="ECO:0000313" key="2">
    <source>
        <dbReference type="EMBL" id="MBB5181145.1"/>
    </source>
</evidence>
<comment type="caution">
    <text evidence="2">The sequence shown here is derived from an EMBL/GenBank/DDBJ whole genome shotgun (WGS) entry which is preliminary data.</text>
</comment>
<keyword evidence="1" id="KW-0472">Membrane</keyword>
<dbReference type="Proteomes" id="UP000525923">
    <property type="component" value="Unassembled WGS sequence"/>
</dbReference>
<organism evidence="2 3">
    <name type="scientific">Planococcus koreensis</name>
    <dbReference type="NCBI Taxonomy" id="112331"/>
    <lineage>
        <taxon>Bacteria</taxon>
        <taxon>Bacillati</taxon>
        <taxon>Bacillota</taxon>
        <taxon>Bacilli</taxon>
        <taxon>Bacillales</taxon>
        <taxon>Caryophanaceae</taxon>
        <taxon>Planococcus</taxon>
    </lineage>
</organism>
<keyword evidence="1" id="KW-1133">Transmembrane helix</keyword>
<reference evidence="2 3" key="1">
    <citation type="submission" date="2020-08" db="EMBL/GenBank/DDBJ databases">
        <title>Genomic Encyclopedia of Type Strains, Phase IV (KMG-IV): sequencing the most valuable type-strain genomes for metagenomic binning, comparative biology and taxonomic classification.</title>
        <authorList>
            <person name="Goeker M."/>
        </authorList>
    </citation>
    <scope>NUCLEOTIDE SEQUENCE [LARGE SCALE GENOMIC DNA]</scope>
    <source>
        <strain evidence="2 3">DSM 15895</strain>
    </source>
</reference>
<gene>
    <name evidence="2" type="ORF">HNQ44_002610</name>
</gene>
<evidence type="ECO:0000256" key="1">
    <source>
        <dbReference type="SAM" id="Phobius"/>
    </source>
</evidence>